<protein>
    <submittedName>
        <fullName evidence="2">Uncharacterized protein</fullName>
    </submittedName>
</protein>
<dbReference type="AlphaFoldDB" id="A0A3M7M7I7"/>
<dbReference type="EMBL" id="KE747824">
    <property type="protein sequence ID" value="RMZ70435.1"/>
    <property type="molecule type" value="Genomic_DNA"/>
</dbReference>
<evidence type="ECO:0000313" key="2">
    <source>
        <dbReference type="EMBL" id="RMZ70435.1"/>
    </source>
</evidence>
<proteinExistence type="predicted"/>
<accession>A0A3M7M7I7</accession>
<name>A0A3M7M7I7_9PLEO</name>
<dbReference type="OrthoDB" id="10486827at2759"/>
<evidence type="ECO:0000256" key="1">
    <source>
        <dbReference type="SAM" id="MobiDB-lite"/>
    </source>
</evidence>
<gene>
    <name evidence="2" type="ORF">GMOD_00000525</name>
</gene>
<organism evidence="2 3">
    <name type="scientific">Pyrenophora seminiperda CCB06</name>
    <dbReference type="NCBI Taxonomy" id="1302712"/>
    <lineage>
        <taxon>Eukaryota</taxon>
        <taxon>Fungi</taxon>
        <taxon>Dikarya</taxon>
        <taxon>Ascomycota</taxon>
        <taxon>Pezizomycotina</taxon>
        <taxon>Dothideomycetes</taxon>
        <taxon>Pleosporomycetidae</taxon>
        <taxon>Pleosporales</taxon>
        <taxon>Pleosporineae</taxon>
        <taxon>Pleosporaceae</taxon>
        <taxon>Pyrenophora</taxon>
    </lineage>
</organism>
<feature type="region of interest" description="Disordered" evidence="1">
    <location>
        <begin position="92"/>
        <end position="121"/>
    </location>
</feature>
<reference evidence="2 3" key="1">
    <citation type="journal article" date="2014" name="PLoS ONE">
        <title>De novo Genome Assembly of the Fungal Plant Pathogen Pyrenophora semeniperda.</title>
        <authorList>
            <person name="Soliai M.M."/>
            <person name="Meyer S.E."/>
            <person name="Udall J.A."/>
            <person name="Elzinga D.E."/>
            <person name="Hermansen R.A."/>
            <person name="Bodily P.M."/>
            <person name="Hart A.A."/>
            <person name="Coleman C.E."/>
        </authorList>
    </citation>
    <scope>NUCLEOTIDE SEQUENCE [LARGE SCALE GENOMIC DNA]</scope>
    <source>
        <strain evidence="2 3">CCB06</strain>
        <tissue evidence="2">Mycelium</tissue>
    </source>
</reference>
<dbReference type="Proteomes" id="UP000265663">
    <property type="component" value="Unassembled WGS sequence"/>
</dbReference>
<evidence type="ECO:0000313" key="3">
    <source>
        <dbReference type="Proteomes" id="UP000265663"/>
    </source>
</evidence>
<sequence length="121" mass="13848">MSQQPAKDAKDAKATKDAKDVEIAALKATLEQERYQHKVKLDALTILLRTQSATIASQLTTIREQIRKHPDDIPDINKRARDAEADRLRIMREEKGEEKGEVKVEEKGEVKVEEKGEERRD</sequence>
<keyword evidence="3" id="KW-1185">Reference proteome</keyword>